<accession>A0A1H0FB95</accession>
<keyword evidence="2" id="KW-1185">Reference proteome</keyword>
<dbReference type="EMBL" id="FNID01000039">
    <property type="protein sequence ID" value="SDN91987.1"/>
    <property type="molecule type" value="Genomic_DNA"/>
</dbReference>
<gene>
    <name evidence="1" type="ORF">SAMN05192585_13910</name>
</gene>
<organism evidence="1 2">
    <name type="scientific">Acetanaerobacterium elongatum</name>
    <dbReference type="NCBI Taxonomy" id="258515"/>
    <lineage>
        <taxon>Bacteria</taxon>
        <taxon>Bacillati</taxon>
        <taxon>Bacillota</taxon>
        <taxon>Clostridia</taxon>
        <taxon>Eubacteriales</taxon>
        <taxon>Oscillospiraceae</taxon>
        <taxon>Acetanaerobacterium</taxon>
    </lineage>
</organism>
<proteinExistence type="predicted"/>
<dbReference type="RefSeq" id="WP_092642763.1">
    <property type="nucleotide sequence ID" value="NZ_FNID01000039.1"/>
</dbReference>
<evidence type="ECO:0000313" key="1">
    <source>
        <dbReference type="EMBL" id="SDN91987.1"/>
    </source>
</evidence>
<dbReference type="AlphaFoldDB" id="A0A1H0FB95"/>
<dbReference type="Pfam" id="PF14198">
    <property type="entry name" value="TnpV"/>
    <property type="match status" value="1"/>
</dbReference>
<protein>
    <submittedName>
        <fullName evidence="1">Transposon-encoded protein TnpV</fullName>
    </submittedName>
</protein>
<dbReference type="InterPro" id="IPR026989">
    <property type="entry name" value="TnpV"/>
</dbReference>
<dbReference type="OrthoDB" id="3267916at2"/>
<reference evidence="1 2" key="1">
    <citation type="submission" date="2016-10" db="EMBL/GenBank/DDBJ databases">
        <authorList>
            <person name="de Groot N.N."/>
        </authorList>
    </citation>
    <scope>NUCLEOTIDE SEQUENCE [LARGE SCALE GENOMIC DNA]</scope>
    <source>
        <strain evidence="1 2">CGMCC 1.5012</strain>
    </source>
</reference>
<sequence>MNHLPYSDNSNIYYPIPPAEQLTENLGEYGLAAKRFLQKYRPALYDEWSKAGSLSGYLLQLDARYQTLRVKTIKRLEQNEDALESTRFLATSQRGYAIQAQAEDFVCMMLAQELEELIQ</sequence>
<name>A0A1H0FB95_9FIRM</name>
<evidence type="ECO:0000313" key="2">
    <source>
        <dbReference type="Proteomes" id="UP000199182"/>
    </source>
</evidence>
<dbReference type="Proteomes" id="UP000199182">
    <property type="component" value="Unassembled WGS sequence"/>
</dbReference>